<dbReference type="InterPro" id="IPR029044">
    <property type="entry name" value="Nucleotide-diphossugar_trans"/>
</dbReference>
<dbReference type="Gene3D" id="3.90.550.10">
    <property type="entry name" value="Spore Coat Polysaccharide Biosynthesis Protein SpsA, Chain A"/>
    <property type="match status" value="1"/>
</dbReference>
<dbReference type="SUPFAM" id="SSF53448">
    <property type="entry name" value="Nucleotide-diphospho-sugar transferases"/>
    <property type="match status" value="1"/>
</dbReference>
<protein>
    <submittedName>
        <fullName evidence="2">Uncharacterized protein</fullName>
    </submittedName>
</protein>
<evidence type="ECO:0000313" key="2">
    <source>
        <dbReference type="EMBL" id="KAK8946011.1"/>
    </source>
</evidence>
<evidence type="ECO:0000313" key="3">
    <source>
        <dbReference type="Proteomes" id="UP001412067"/>
    </source>
</evidence>
<keyword evidence="3" id="KW-1185">Reference proteome</keyword>
<dbReference type="Proteomes" id="UP001412067">
    <property type="component" value="Unassembled WGS sequence"/>
</dbReference>
<comment type="caution">
    <text evidence="2">The sequence shown here is derived from an EMBL/GenBank/DDBJ whole genome shotgun (WGS) entry which is preliminary data.</text>
</comment>
<dbReference type="PANTHER" id="PTHR11952">
    <property type="entry name" value="UDP- GLUCOSE PYROPHOSPHORYLASE"/>
    <property type="match status" value="1"/>
</dbReference>
<dbReference type="InterPro" id="IPR039741">
    <property type="entry name" value="UDP-sugar_pyrophosphorylase"/>
</dbReference>
<name>A0ABR2LP10_9ASPA</name>
<feature type="compositionally biased region" description="Basic and acidic residues" evidence="1">
    <location>
        <begin position="1"/>
        <end position="11"/>
    </location>
</feature>
<gene>
    <name evidence="2" type="ORF">KSP40_PGU005780</name>
</gene>
<feature type="region of interest" description="Disordered" evidence="1">
    <location>
        <begin position="1"/>
        <end position="23"/>
    </location>
</feature>
<accession>A0ABR2LP10</accession>
<dbReference type="EMBL" id="JBBWWR010000017">
    <property type="protein sequence ID" value="KAK8946011.1"/>
    <property type="molecule type" value="Genomic_DNA"/>
</dbReference>
<sequence length="262" mass="27671">MAHRLEAKLDWPSDPSIPTPSAKHPSLLLLVTIPSNHNSSSSPAPPPQHNSVGCPLLGPDYPPAIPFLIATSAISEADLQPIHHLSGRSDNASIVVGAAPHLQATASPSESQAAQNLCSMTSSQSPSALAHQFLIPSSSIEQFRAAKPSHAPDPDLASIAPIGAQRRCRPIGASPPGCRDPMVRFTEETQLPVAQKSAGSDKILLKSPWEILEAPTGSGGIFASLASHKGVEFLQEMGVEYVQFPNIFPIFQPVAVHLMQPP</sequence>
<reference evidence="2 3" key="1">
    <citation type="journal article" date="2022" name="Nat. Plants">
        <title>Genomes of leafy and leafless Platanthera orchids illuminate the evolution of mycoheterotrophy.</title>
        <authorList>
            <person name="Li M.H."/>
            <person name="Liu K.W."/>
            <person name="Li Z."/>
            <person name="Lu H.C."/>
            <person name="Ye Q.L."/>
            <person name="Zhang D."/>
            <person name="Wang J.Y."/>
            <person name="Li Y.F."/>
            <person name="Zhong Z.M."/>
            <person name="Liu X."/>
            <person name="Yu X."/>
            <person name="Liu D.K."/>
            <person name="Tu X.D."/>
            <person name="Liu B."/>
            <person name="Hao Y."/>
            <person name="Liao X.Y."/>
            <person name="Jiang Y.T."/>
            <person name="Sun W.H."/>
            <person name="Chen J."/>
            <person name="Chen Y.Q."/>
            <person name="Ai Y."/>
            <person name="Zhai J.W."/>
            <person name="Wu S.S."/>
            <person name="Zhou Z."/>
            <person name="Hsiao Y.Y."/>
            <person name="Wu W.L."/>
            <person name="Chen Y.Y."/>
            <person name="Lin Y.F."/>
            <person name="Hsu J.L."/>
            <person name="Li C.Y."/>
            <person name="Wang Z.W."/>
            <person name="Zhao X."/>
            <person name="Zhong W.Y."/>
            <person name="Ma X.K."/>
            <person name="Ma L."/>
            <person name="Huang J."/>
            <person name="Chen G.Z."/>
            <person name="Huang M.Z."/>
            <person name="Huang L."/>
            <person name="Peng D.H."/>
            <person name="Luo Y.B."/>
            <person name="Zou S.Q."/>
            <person name="Chen S.P."/>
            <person name="Lan S."/>
            <person name="Tsai W.C."/>
            <person name="Van de Peer Y."/>
            <person name="Liu Z.J."/>
        </authorList>
    </citation>
    <scope>NUCLEOTIDE SEQUENCE [LARGE SCALE GENOMIC DNA]</scope>
    <source>
        <strain evidence="2">Lor288</strain>
    </source>
</reference>
<dbReference type="PANTHER" id="PTHR11952:SF10">
    <property type="entry name" value="16S RRNA PROCESSING PROTEIN RIMM FAMILY"/>
    <property type="match status" value="1"/>
</dbReference>
<proteinExistence type="predicted"/>
<organism evidence="2 3">
    <name type="scientific">Platanthera guangdongensis</name>
    <dbReference type="NCBI Taxonomy" id="2320717"/>
    <lineage>
        <taxon>Eukaryota</taxon>
        <taxon>Viridiplantae</taxon>
        <taxon>Streptophyta</taxon>
        <taxon>Embryophyta</taxon>
        <taxon>Tracheophyta</taxon>
        <taxon>Spermatophyta</taxon>
        <taxon>Magnoliopsida</taxon>
        <taxon>Liliopsida</taxon>
        <taxon>Asparagales</taxon>
        <taxon>Orchidaceae</taxon>
        <taxon>Orchidoideae</taxon>
        <taxon>Orchideae</taxon>
        <taxon>Orchidinae</taxon>
        <taxon>Platanthera</taxon>
    </lineage>
</organism>
<evidence type="ECO:0000256" key="1">
    <source>
        <dbReference type="SAM" id="MobiDB-lite"/>
    </source>
</evidence>